<evidence type="ECO:0000313" key="2">
    <source>
        <dbReference type="EMBL" id="VDL87725.1"/>
    </source>
</evidence>
<dbReference type="WBParaSite" id="SSLN_0000147401-mRNA-1">
    <property type="protein sequence ID" value="SSLN_0000147401-mRNA-1"/>
    <property type="gene ID" value="SSLN_0000147401"/>
</dbReference>
<name>A0A183SB20_SCHSO</name>
<proteinExistence type="predicted"/>
<evidence type="ECO:0000313" key="4">
    <source>
        <dbReference type="WBParaSite" id="SSLN_0000147401-mRNA-1"/>
    </source>
</evidence>
<reference evidence="2 3" key="2">
    <citation type="submission" date="2018-11" db="EMBL/GenBank/DDBJ databases">
        <authorList>
            <consortium name="Pathogen Informatics"/>
        </authorList>
    </citation>
    <scope>NUCLEOTIDE SEQUENCE [LARGE SCALE GENOMIC DNA]</scope>
    <source>
        <strain evidence="2 3">NST_G2</strain>
    </source>
</reference>
<reference evidence="4" key="1">
    <citation type="submission" date="2016-06" db="UniProtKB">
        <authorList>
            <consortium name="WormBaseParasite"/>
        </authorList>
    </citation>
    <scope>IDENTIFICATION</scope>
</reference>
<sequence>MNSVIASENLVGGQNEIDQDSNHNNEGEAPLVPTMRYWSCDHSSSAASKRMLTASVPANHHAHKLLSP</sequence>
<feature type="region of interest" description="Disordered" evidence="1">
    <location>
        <begin position="1"/>
        <end position="30"/>
    </location>
</feature>
<keyword evidence="3" id="KW-1185">Reference proteome</keyword>
<evidence type="ECO:0000256" key="1">
    <source>
        <dbReference type="SAM" id="MobiDB-lite"/>
    </source>
</evidence>
<organism evidence="4">
    <name type="scientific">Schistocephalus solidus</name>
    <name type="common">Tapeworm</name>
    <dbReference type="NCBI Taxonomy" id="70667"/>
    <lineage>
        <taxon>Eukaryota</taxon>
        <taxon>Metazoa</taxon>
        <taxon>Spiralia</taxon>
        <taxon>Lophotrochozoa</taxon>
        <taxon>Platyhelminthes</taxon>
        <taxon>Cestoda</taxon>
        <taxon>Eucestoda</taxon>
        <taxon>Diphyllobothriidea</taxon>
        <taxon>Diphyllobothriidae</taxon>
        <taxon>Schistocephalus</taxon>
    </lineage>
</organism>
<gene>
    <name evidence="2" type="ORF">SSLN_LOCUS1418</name>
</gene>
<protein>
    <submittedName>
        <fullName evidence="4">Ovule protein</fullName>
    </submittedName>
</protein>
<accession>A0A183SB20</accession>
<dbReference type="AlphaFoldDB" id="A0A183SB20"/>
<dbReference type="EMBL" id="UYSU01003049">
    <property type="protein sequence ID" value="VDL87725.1"/>
    <property type="molecule type" value="Genomic_DNA"/>
</dbReference>
<evidence type="ECO:0000313" key="3">
    <source>
        <dbReference type="Proteomes" id="UP000275846"/>
    </source>
</evidence>
<dbReference type="Proteomes" id="UP000275846">
    <property type="component" value="Unassembled WGS sequence"/>
</dbReference>